<dbReference type="EMBL" id="JAMFTS010000002">
    <property type="protein sequence ID" value="KAJ4801415.1"/>
    <property type="molecule type" value="Genomic_DNA"/>
</dbReference>
<evidence type="ECO:0000259" key="4">
    <source>
        <dbReference type="PROSITE" id="PS01031"/>
    </source>
</evidence>
<proteinExistence type="inferred from homology"/>
<dbReference type="SUPFAM" id="SSF49764">
    <property type="entry name" value="HSP20-like chaperones"/>
    <property type="match status" value="1"/>
</dbReference>
<protein>
    <recommendedName>
        <fullName evidence="4">SHSP domain-containing protein</fullName>
    </recommendedName>
</protein>
<evidence type="ECO:0000256" key="3">
    <source>
        <dbReference type="RuleBase" id="RU003616"/>
    </source>
</evidence>
<sequence>MEVNPGFFRYSLWPLFFFHLHRSPFPRPNYVHWTETPPLTSSSPTFPVLSLSRLRKEEIRVEVEDSKYMVIRTELCDTGAGTEEDAAERMRFRSFNRKFRLPVHVDMDGITARYEDRVLTVTVPRLFRQPQIDCLGLDQAFKPLAPAA</sequence>
<keyword evidence="1" id="KW-0346">Stress response</keyword>
<dbReference type="Gene3D" id="2.60.40.790">
    <property type="match status" value="1"/>
</dbReference>
<dbReference type="Pfam" id="PF00011">
    <property type="entry name" value="HSP20"/>
    <property type="match status" value="1"/>
</dbReference>
<feature type="domain" description="SHSP" evidence="4">
    <location>
        <begin position="27"/>
        <end position="140"/>
    </location>
</feature>
<dbReference type="InterPro" id="IPR002068">
    <property type="entry name" value="A-crystallin/Hsp20_dom"/>
</dbReference>
<organism evidence="5 6">
    <name type="scientific">Rhynchospora pubera</name>
    <dbReference type="NCBI Taxonomy" id="906938"/>
    <lineage>
        <taxon>Eukaryota</taxon>
        <taxon>Viridiplantae</taxon>
        <taxon>Streptophyta</taxon>
        <taxon>Embryophyta</taxon>
        <taxon>Tracheophyta</taxon>
        <taxon>Spermatophyta</taxon>
        <taxon>Magnoliopsida</taxon>
        <taxon>Liliopsida</taxon>
        <taxon>Poales</taxon>
        <taxon>Cyperaceae</taxon>
        <taxon>Cyperoideae</taxon>
        <taxon>Rhynchosporeae</taxon>
        <taxon>Rhynchospora</taxon>
    </lineage>
</organism>
<gene>
    <name evidence="5" type="ORF">LUZ62_052661</name>
</gene>
<dbReference type="Proteomes" id="UP001140206">
    <property type="component" value="Chromosome 2"/>
</dbReference>
<evidence type="ECO:0000313" key="6">
    <source>
        <dbReference type="Proteomes" id="UP001140206"/>
    </source>
</evidence>
<comment type="caution">
    <text evidence="5">The sequence shown here is derived from an EMBL/GenBank/DDBJ whole genome shotgun (WGS) entry which is preliminary data.</text>
</comment>
<dbReference type="InterPro" id="IPR031107">
    <property type="entry name" value="Small_HSP"/>
</dbReference>
<evidence type="ECO:0000256" key="2">
    <source>
        <dbReference type="PROSITE-ProRule" id="PRU00285"/>
    </source>
</evidence>
<dbReference type="PANTHER" id="PTHR11527">
    <property type="entry name" value="HEAT-SHOCK PROTEIN 20 FAMILY MEMBER"/>
    <property type="match status" value="1"/>
</dbReference>
<dbReference type="PROSITE" id="PS01031">
    <property type="entry name" value="SHSP"/>
    <property type="match status" value="1"/>
</dbReference>
<accession>A0AAV8GB18</accession>
<comment type="similarity">
    <text evidence="2 3">Belongs to the small heat shock protein (HSP20) family.</text>
</comment>
<keyword evidence="6" id="KW-1185">Reference proteome</keyword>
<dbReference type="InterPro" id="IPR008978">
    <property type="entry name" value="HSP20-like_chaperone"/>
</dbReference>
<evidence type="ECO:0000256" key="1">
    <source>
        <dbReference type="ARBA" id="ARBA00023016"/>
    </source>
</evidence>
<dbReference type="AlphaFoldDB" id="A0AAV8GB18"/>
<name>A0AAV8GB18_9POAL</name>
<reference evidence="5" key="1">
    <citation type="submission" date="2022-08" db="EMBL/GenBank/DDBJ databases">
        <authorList>
            <person name="Marques A."/>
        </authorList>
    </citation>
    <scope>NUCLEOTIDE SEQUENCE</scope>
    <source>
        <strain evidence="5">RhyPub2mFocal</strain>
        <tissue evidence="5">Leaves</tissue>
    </source>
</reference>
<evidence type="ECO:0000313" key="5">
    <source>
        <dbReference type="EMBL" id="KAJ4801415.1"/>
    </source>
</evidence>
<dbReference type="CDD" id="cd06464">
    <property type="entry name" value="ACD_sHsps-like"/>
    <property type="match status" value="1"/>
</dbReference>